<evidence type="ECO:0000256" key="5">
    <source>
        <dbReference type="ARBA" id="ARBA00023054"/>
    </source>
</evidence>
<dbReference type="GO" id="GO:0048167">
    <property type="term" value="P:regulation of synaptic plasticity"/>
    <property type="evidence" value="ECO:0007669"/>
    <property type="project" value="TreeGrafter"/>
</dbReference>
<evidence type="ECO:0000256" key="8">
    <source>
        <dbReference type="ARBA" id="ARBA00034106"/>
    </source>
</evidence>
<keyword evidence="7" id="KW-0966">Cell projection</keyword>
<name>A0A674DQW9_SALTR</name>
<evidence type="ECO:0000256" key="9">
    <source>
        <dbReference type="SAM" id="Coils"/>
    </source>
</evidence>
<reference evidence="11" key="2">
    <citation type="submission" date="2025-09" db="UniProtKB">
        <authorList>
            <consortium name="Ensembl"/>
        </authorList>
    </citation>
    <scope>IDENTIFICATION</scope>
</reference>
<feature type="compositionally biased region" description="Polar residues" evidence="10">
    <location>
        <begin position="93"/>
        <end position="131"/>
    </location>
</feature>
<keyword evidence="6" id="KW-0206">Cytoskeleton</keyword>
<feature type="compositionally biased region" description="Low complexity" evidence="10">
    <location>
        <begin position="32"/>
        <end position="44"/>
    </location>
</feature>
<evidence type="ECO:0000256" key="2">
    <source>
        <dbReference type="ARBA" id="ARBA00022490"/>
    </source>
</evidence>
<evidence type="ECO:0000256" key="7">
    <source>
        <dbReference type="ARBA" id="ARBA00023273"/>
    </source>
</evidence>
<comment type="subcellular location">
    <subcellularLocation>
        <location evidence="1">Cytoplasm</location>
        <location evidence="1">Cytoskeleton</location>
    </subcellularLocation>
    <subcellularLocation>
        <location evidence="8">Presynapse</location>
    </subcellularLocation>
</comment>
<keyword evidence="12" id="KW-1185">Reference proteome</keyword>
<feature type="coiled-coil region" evidence="9">
    <location>
        <begin position="419"/>
        <end position="558"/>
    </location>
</feature>
<dbReference type="InParanoid" id="A0A674DQW9"/>
<dbReference type="Proteomes" id="UP000472277">
    <property type="component" value="Chromosome 30"/>
</dbReference>
<dbReference type="PANTHER" id="PTHR18861:SF3">
    <property type="entry name" value="ERC PROTEIN 2"/>
    <property type="match status" value="1"/>
</dbReference>
<dbReference type="GO" id="GO:0098882">
    <property type="term" value="F:structural constituent of presynaptic active zone"/>
    <property type="evidence" value="ECO:0007669"/>
    <property type="project" value="TreeGrafter"/>
</dbReference>
<dbReference type="PANTHER" id="PTHR18861">
    <property type="entry name" value="ELKS/RAB6-INTERACTING/CAST PROTEIN"/>
    <property type="match status" value="1"/>
</dbReference>
<feature type="coiled-coil region" evidence="9">
    <location>
        <begin position="700"/>
        <end position="840"/>
    </location>
</feature>
<dbReference type="GO" id="GO:0048788">
    <property type="term" value="C:cytoskeleton of presynaptic active zone"/>
    <property type="evidence" value="ECO:0007669"/>
    <property type="project" value="TreeGrafter"/>
</dbReference>
<dbReference type="InterPro" id="IPR019323">
    <property type="entry name" value="ELKS/CAST"/>
</dbReference>
<dbReference type="Gene3D" id="1.10.287.1490">
    <property type="match status" value="1"/>
</dbReference>
<evidence type="ECO:0000313" key="11">
    <source>
        <dbReference type="Ensembl" id="ENSSTUP00000097934.1"/>
    </source>
</evidence>
<evidence type="ECO:0000256" key="1">
    <source>
        <dbReference type="ARBA" id="ARBA00004245"/>
    </source>
</evidence>
<evidence type="ECO:0000256" key="3">
    <source>
        <dbReference type="ARBA" id="ARBA00022553"/>
    </source>
</evidence>
<dbReference type="SUPFAM" id="SSF57997">
    <property type="entry name" value="Tropomyosin"/>
    <property type="match status" value="1"/>
</dbReference>
<dbReference type="GO" id="GO:0030424">
    <property type="term" value="C:axon"/>
    <property type="evidence" value="ECO:0007669"/>
    <property type="project" value="UniProtKB-SubCell"/>
</dbReference>
<gene>
    <name evidence="11" type="primary">ERC2</name>
</gene>
<dbReference type="AlphaFoldDB" id="A0A674DQW9"/>
<dbReference type="Ensembl" id="ENSSTUT00000105160.1">
    <property type="protein sequence ID" value="ENSSTUP00000097934.1"/>
    <property type="gene ID" value="ENSSTUG00000044027.1"/>
</dbReference>
<dbReference type="Pfam" id="PF10174">
    <property type="entry name" value="Cast"/>
    <property type="match status" value="2"/>
</dbReference>
<keyword evidence="3" id="KW-0597">Phosphoprotein</keyword>
<evidence type="ECO:0000256" key="10">
    <source>
        <dbReference type="SAM" id="MobiDB-lite"/>
    </source>
</evidence>
<feature type="compositionally biased region" description="Polar residues" evidence="10">
    <location>
        <begin position="15"/>
        <end position="25"/>
    </location>
</feature>
<proteinExistence type="predicted"/>
<keyword evidence="2" id="KW-0963">Cytoplasm</keyword>
<dbReference type="GeneTree" id="ENSGT00650000093320"/>
<feature type="region of interest" description="Disordered" evidence="10">
    <location>
        <begin position="1"/>
        <end position="52"/>
    </location>
</feature>
<accession>A0A674DQW9</accession>
<feature type="region of interest" description="Disordered" evidence="10">
    <location>
        <begin position="168"/>
        <end position="206"/>
    </location>
</feature>
<sequence length="919" mass="102899">MHDSARSTGHGEGSSARSTKLQKNPKQGYRKLGVASGSGSKSAGTGSGGKTLSMENIQSLNAAYATSGPMYLSDRDALASSGGYPKGTMTLGRATSRTSYTGRTTAMGSSPNITTTSDSQGYGDQSHTQHLQAGGPSGLLRQAGRGGEGGGEDIQAQLRELQRENELLRREMDGGRDGREERMSSSVNSRKNFWSPEVKSRDRGMRKEEGALTSILKEQKWASPEEDQHLQLSVHGLQEELRSHREMNSRLRLQSDHERQGKELYLLRKTLEEMELRIDSQKQTLGARDQSIQRLLEMIQGGGRGQRGERSEIITMATAREEAEYQVCHLEEQLDQREKENLHLREELHRRSQQDPTKTKALQTVIDMKDTKISSLERNIRDLEDEVQLMKTSGLLHPGDRLDELKHMEVYKSHSKFMKKQVKQELNKKESEMQALQTKLDALTNQNSDCKQHIEVLKESLSAKEQRSTTLQTEVDALRVRLEEKESFLSMKTQQLQDLTEEKDTLAGEIRDMKDMLDVKERKVNILQKKIENLLEQLKDKDKQLAGLRDRVKGLQTDSSNTDTALTTLEEALSEKAVVRAEGRGLVRAEVEAVVSAEVEAVVRAEVEAVVRAEVEAVVSAEVEAVVRAEVEAVVRAEVEAVVRAEGEAVVRAEGEAVVRAEVEAVVRAEVEAVVRAEVEAVVRAEGEAVVRAEVEAGAMRETAERIRELEQALSESTNTTAHREALWAQEEAVRMQAQRQLEEMMNALEKTRQELDTTKQRLSTTQHSLQERDGHLTNLRLERRKQLEEILEMKQQALLAAISEKDANIALLELSSSKRKKSQDEVMSLKREKDRLMHQLKQQHFSRTSTLSHINRSPYFDQLTHLSESPSSAPEADQEADQEMPGNYGSQSLKGEHDPGTAYRFTDSGDLSGFPCVC</sequence>
<dbReference type="GO" id="GO:0007274">
    <property type="term" value="P:neuromuscular synaptic transmission"/>
    <property type="evidence" value="ECO:0007669"/>
    <property type="project" value="TreeGrafter"/>
</dbReference>
<organism evidence="11 12">
    <name type="scientific">Salmo trutta</name>
    <name type="common">Brown trout</name>
    <dbReference type="NCBI Taxonomy" id="8032"/>
    <lineage>
        <taxon>Eukaryota</taxon>
        <taxon>Metazoa</taxon>
        <taxon>Chordata</taxon>
        <taxon>Craniata</taxon>
        <taxon>Vertebrata</taxon>
        <taxon>Euteleostomi</taxon>
        <taxon>Actinopterygii</taxon>
        <taxon>Neopterygii</taxon>
        <taxon>Teleostei</taxon>
        <taxon>Protacanthopterygii</taxon>
        <taxon>Salmoniformes</taxon>
        <taxon>Salmonidae</taxon>
        <taxon>Salmoninae</taxon>
        <taxon>Salmo</taxon>
    </lineage>
</organism>
<reference evidence="11" key="1">
    <citation type="submission" date="2025-08" db="UniProtKB">
        <authorList>
            <consortium name="Ensembl"/>
        </authorList>
    </citation>
    <scope>IDENTIFICATION</scope>
</reference>
<feature type="region of interest" description="Disordered" evidence="10">
    <location>
        <begin position="865"/>
        <end position="919"/>
    </location>
</feature>
<keyword evidence="4" id="KW-0770">Synapse</keyword>
<evidence type="ECO:0000313" key="12">
    <source>
        <dbReference type="Proteomes" id="UP000472277"/>
    </source>
</evidence>
<evidence type="ECO:0000256" key="6">
    <source>
        <dbReference type="ARBA" id="ARBA00023212"/>
    </source>
</evidence>
<feature type="coiled-coil region" evidence="9">
    <location>
        <begin position="366"/>
        <end position="393"/>
    </location>
</feature>
<protein>
    <submittedName>
        <fullName evidence="11">ELKS/RAB6-interacting/CAST family member 2</fullName>
    </submittedName>
</protein>
<evidence type="ECO:0000256" key="4">
    <source>
        <dbReference type="ARBA" id="ARBA00023018"/>
    </source>
</evidence>
<feature type="compositionally biased region" description="Basic and acidic residues" evidence="10">
    <location>
        <begin position="168"/>
        <end position="183"/>
    </location>
</feature>
<dbReference type="OMA" id="HPANMHH"/>
<feature type="region of interest" description="Disordered" evidence="10">
    <location>
        <begin position="73"/>
        <end position="152"/>
    </location>
</feature>
<keyword evidence="5 9" id="KW-0175">Coiled coil</keyword>